<gene>
    <name evidence="10" type="primary">WBGene00093349</name>
</gene>
<evidence type="ECO:0000256" key="3">
    <source>
        <dbReference type="ARBA" id="ARBA00022833"/>
    </source>
</evidence>
<organism evidence="10 11">
    <name type="scientific">Pristionchus pacificus</name>
    <name type="common">Parasitic nematode worm</name>
    <dbReference type="NCBI Taxonomy" id="54126"/>
    <lineage>
        <taxon>Eukaryota</taxon>
        <taxon>Metazoa</taxon>
        <taxon>Ecdysozoa</taxon>
        <taxon>Nematoda</taxon>
        <taxon>Chromadorea</taxon>
        <taxon>Rhabditida</taxon>
        <taxon>Rhabditina</taxon>
        <taxon>Diplogasteromorpha</taxon>
        <taxon>Diplogasteroidea</taxon>
        <taxon>Neodiplogasteridae</taxon>
        <taxon>Pristionchus</taxon>
    </lineage>
</organism>
<proteinExistence type="predicted"/>
<keyword evidence="2" id="KW-0863">Zinc-finger</keyword>
<evidence type="ECO:0000256" key="7">
    <source>
        <dbReference type="ARBA" id="ARBA00023170"/>
    </source>
</evidence>
<keyword evidence="4" id="KW-0805">Transcription regulation</keyword>
<evidence type="ECO:0000256" key="4">
    <source>
        <dbReference type="ARBA" id="ARBA00023015"/>
    </source>
</evidence>
<name>A0A8R1Y4F1_PRIPA</name>
<dbReference type="SMART" id="SM00430">
    <property type="entry name" value="HOLI"/>
    <property type="match status" value="1"/>
</dbReference>
<dbReference type="InterPro" id="IPR000536">
    <property type="entry name" value="Nucl_hrmn_rcpt_lig-bd"/>
</dbReference>
<evidence type="ECO:0000256" key="6">
    <source>
        <dbReference type="ARBA" id="ARBA00023163"/>
    </source>
</evidence>
<dbReference type="GO" id="GO:0003700">
    <property type="term" value="F:DNA-binding transcription factor activity"/>
    <property type="evidence" value="ECO:0007669"/>
    <property type="project" value="InterPro"/>
</dbReference>
<keyword evidence="1" id="KW-0479">Metal-binding</keyword>
<dbReference type="PANTHER" id="PTHR46011">
    <property type="entry name" value="NUCLEAR HORMONE RECEPTOR FAMILY MEMBER NHR-86-RELATED"/>
    <property type="match status" value="1"/>
</dbReference>
<evidence type="ECO:0000313" key="10">
    <source>
        <dbReference type="EnsemblMetazoa" id="PPA03795b.1"/>
    </source>
</evidence>
<dbReference type="Gene3D" id="3.30.50.10">
    <property type="entry name" value="Erythroid Transcription Factor GATA-1, subunit A"/>
    <property type="match status" value="1"/>
</dbReference>
<evidence type="ECO:0000256" key="5">
    <source>
        <dbReference type="ARBA" id="ARBA00023125"/>
    </source>
</evidence>
<reference evidence="11" key="1">
    <citation type="journal article" date="2008" name="Nat. Genet.">
        <title>The Pristionchus pacificus genome provides a unique perspective on nematode lifestyle and parasitism.</title>
        <authorList>
            <person name="Dieterich C."/>
            <person name="Clifton S.W."/>
            <person name="Schuster L.N."/>
            <person name="Chinwalla A."/>
            <person name="Delehaunty K."/>
            <person name="Dinkelacker I."/>
            <person name="Fulton L."/>
            <person name="Fulton R."/>
            <person name="Godfrey J."/>
            <person name="Minx P."/>
            <person name="Mitreva M."/>
            <person name="Roeseler W."/>
            <person name="Tian H."/>
            <person name="Witte H."/>
            <person name="Yang S.P."/>
            <person name="Wilson R.K."/>
            <person name="Sommer R.J."/>
        </authorList>
    </citation>
    <scope>NUCLEOTIDE SEQUENCE [LARGE SCALE GENOMIC DNA]</scope>
    <source>
        <strain evidence="11">PS312</strain>
    </source>
</reference>
<keyword evidence="11" id="KW-1185">Reference proteome</keyword>
<feature type="domain" description="Nuclear receptor" evidence="9">
    <location>
        <begin position="2"/>
        <end position="88"/>
    </location>
</feature>
<dbReference type="Pfam" id="PF00104">
    <property type="entry name" value="Hormone_recep"/>
    <property type="match status" value="1"/>
</dbReference>
<dbReference type="InterPro" id="IPR013088">
    <property type="entry name" value="Znf_NHR/GATA"/>
</dbReference>
<evidence type="ECO:0000313" key="11">
    <source>
        <dbReference type="Proteomes" id="UP000005239"/>
    </source>
</evidence>
<accession>A0A8R1Y4F1</accession>
<dbReference type="AlphaFoldDB" id="A0A8R1Y4F1"/>
<keyword evidence="7" id="KW-0675">Receptor</keyword>
<dbReference type="SMART" id="SM00399">
    <property type="entry name" value="ZnF_C4"/>
    <property type="match status" value="1"/>
</dbReference>
<evidence type="ECO:0000256" key="8">
    <source>
        <dbReference type="ARBA" id="ARBA00023242"/>
    </source>
</evidence>
<dbReference type="InterPro" id="IPR035500">
    <property type="entry name" value="NHR-like_dom_sf"/>
</dbReference>
<evidence type="ECO:0000259" key="9">
    <source>
        <dbReference type="PROSITE" id="PS51030"/>
    </source>
</evidence>
<reference evidence="10" key="2">
    <citation type="submission" date="2022-06" db="UniProtKB">
        <authorList>
            <consortium name="EnsemblMetazoa"/>
        </authorList>
    </citation>
    <scope>IDENTIFICATION</scope>
    <source>
        <strain evidence="10">PS312</strain>
    </source>
</reference>
<dbReference type="SUPFAM" id="SSF57716">
    <property type="entry name" value="Glucocorticoid receptor-like (DNA-binding domain)"/>
    <property type="match status" value="1"/>
</dbReference>
<keyword evidence="5" id="KW-0238">DNA-binding</keyword>
<protein>
    <recommendedName>
        <fullName evidence="9">Nuclear receptor domain-containing protein</fullName>
    </recommendedName>
</protein>
<dbReference type="InterPro" id="IPR001628">
    <property type="entry name" value="Znf_hrmn_rcpt"/>
</dbReference>
<dbReference type="EnsemblMetazoa" id="PPA03795b.1">
    <property type="protein sequence ID" value="PPA03795b.1"/>
    <property type="gene ID" value="WBGene00093349"/>
</dbReference>
<dbReference type="PANTHER" id="PTHR46011:SF6">
    <property type="entry name" value="HIGH ZINC ACTIVATED NUCLEAR RECEPTOR PROTEIN"/>
    <property type="match status" value="1"/>
</dbReference>
<dbReference type="SUPFAM" id="SSF48508">
    <property type="entry name" value="Nuclear receptor ligand-binding domain"/>
    <property type="match status" value="1"/>
</dbReference>
<keyword evidence="3" id="KW-0862">Zinc</keyword>
<evidence type="ECO:0000256" key="1">
    <source>
        <dbReference type="ARBA" id="ARBA00022723"/>
    </source>
</evidence>
<keyword evidence="8" id="KW-0539">Nucleus</keyword>
<dbReference type="GO" id="GO:0043565">
    <property type="term" value="F:sequence-specific DNA binding"/>
    <property type="evidence" value="ECO:0007669"/>
    <property type="project" value="InterPro"/>
</dbReference>
<keyword evidence="6" id="KW-0804">Transcription</keyword>
<sequence length="326" mass="36576">MTVDCLVCCKPTVITHMGLDVCRACTVFYRRHGDKGDKFRCIAGTLACMDVGRGLYWCRKCRLDRIQKVVSAARGEDIAYLNENAVHVMDVVSEKTSSSLLPEDSIIGRIRANHHLLSVLRLTAELELHGIVLNQSDAKADNYEPIISTYQDMNDGTRVLIRGLFAFINTTFPEFQALRENEKWLLVGKYEMIFHCIDSVLRLKKKFGSDSANPQSESESRMMSVRSLINQIDPTDDEFFAIIGLAFWCIESLDVSDEVISLAARYRTTIISELTAHYRSTIGETKGAARLGSMICLAPDMKVGIIDQFRLMNTPSEALDAIEIGF</sequence>
<evidence type="ECO:0000256" key="2">
    <source>
        <dbReference type="ARBA" id="ARBA00022771"/>
    </source>
</evidence>
<dbReference type="Proteomes" id="UP000005239">
    <property type="component" value="Unassembled WGS sequence"/>
</dbReference>
<dbReference type="GO" id="GO:0008270">
    <property type="term" value="F:zinc ion binding"/>
    <property type="evidence" value="ECO:0007669"/>
    <property type="project" value="UniProtKB-KW"/>
</dbReference>
<dbReference type="PROSITE" id="PS51030">
    <property type="entry name" value="NUCLEAR_REC_DBD_2"/>
    <property type="match status" value="1"/>
</dbReference>